<protein>
    <submittedName>
        <fullName evidence="1">Uncharacterized protein</fullName>
    </submittedName>
</protein>
<proteinExistence type="predicted"/>
<keyword evidence="2" id="KW-1185">Reference proteome</keyword>
<evidence type="ECO:0000313" key="1">
    <source>
        <dbReference type="EMBL" id="SEJ15479.1"/>
    </source>
</evidence>
<dbReference type="EMBL" id="FNZA01000004">
    <property type="protein sequence ID" value="SEJ15479.1"/>
    <property type="molecule type" value="Genomic_DNA"/>
</dbReference>
<dbReference type="RefSeq" id="WP_092263914.1">
    <property type="nucleotide sequence ID" value="NZ_FNZA01000004.1"/>
</dbReference>
<reference evidence="2" key="1">
    <citation type="submission" date="2016-10" db="EMBL/GenBank/DDBJ databases">
        <authorList>
            <person name="Varghese N."/>
            <person name="Submissions S."/>
        </authorList>
    </citation>
    <scope>NUCLEOTIDE SEQUENCE [LARGE SCALE GENOMIC DNA]</scope>
    <source>
        <strain evidence="2">CGMCC 1.10218</strain>
    </source>
</reference>
<dbReference type="OrthoDB" id="73133at2"/>
<sequence length="70" mass="7980">MSRAFVKEESGEPWTPPAKAAEYRVWVETPSGPEAVHESEDLLGALHWLEARPHGRFELRTREGRLLALK</sequence>
<name>A0A1H6WEM6_9DEIO</name>
<organism evidence="1 2">
    <name type="scientific">Deinococcus reticulitermitis</name>
    <dbReference type="NCBI Taxonomy" id="856736"/>
    <lineage>
        <taxon>Bacteria</taxon>
        <taxon>Thermotogati</taxon>
        <taxon>Deinococcota</taxon>
        <taxon>Deinococci</taxon>
        <taxon>Deinococcales</taxon>
        <taxon>Deinococcaceae</taxon>
        <taxon>Deinococcus</taxon>
    </lineage>
</organism>
<accession>A0A1H6WEM6</accession>
<evidence type="ECO:0000313" key="2">
    <source>
        <dbReference type="Proteomes" id="UP000199223"/>
    </source>
</evidence>
<dbReference type="AlphaFoldDB" id="A0A1H6WEM6"/>
<dbReference type="Proteomes" id="UP000199223">
    <property type="component" value="Unassembled WGS sequence"/>
</dbReference>
<gene>
    <name evidence="1" type="ORF">SAMN04488058_104155</name>
</gene>